<proteinExistence type="predicted"/>
<accession>A0A9W7G576</accession>
<keyword evidence="3" id="KW-1185">Reference proteome</keyword>
<name>A0A9W7G576_9STRA</name>
<dbReference type="OrthoDB" id="41214at2759"/>
<feature type="chain" id="PRO_5040778950" evidence="1">
    <location>
        <begin position="16"/>
        <end position="146"/>
    </location>
</feature>
<sequence>MKLIILLTLPLLTLSYTINQSAKHPSSSTRKAFLTTLTTALVSPLVANAMDQELILDPTEVWETGKPTGGKAARDARYKNARNQLNSNFAPQKRLTLERKSPVTRLDLNGPNFTGYQGTYPGLFEKKGKKTTTEVVAKVGEEEKKE</sequence>
<evidence type="ECO:0000313" key="3">
    <source>
        <dbReference type="Proteomes" id="UP001165065"/>
    </source>
</evidence>
<evidence type="ECO:0000313" key="2">
    <source>
        <dbReference type="EMBL" id="GMI33372.1"/>
    </source>
</evidence>
<comment type="caution">
    <text evidence="2">The sequence shown here is derived from an EMBL/GenBank/DDBJ whole genome shotgun (WGS) entry which is preliminary data.</text>
</comment>
<reference evidence="3" key="1">
    <citation type="journal article" date="2023" name="Commun. Biol.">
        <title>Genome analysis of Parmales, the sister group of diatoms, reveals the evolutionary specialization of diatoms from phago-mixotrophs to photoautotrophs.</title>
        <authorList>
            <person name="Ban H."/>
            <person name="Sato S."/>
            <person name="Yoshikawa S."/>
            <person name="Yamada K."/>
            <person name="Nakamura Y."/>
            <person name="Ichinomiya M."/>
            <person name="Sato N."/>
            <person name="Blanc-Mathieu R."/>
            <person name="Endo H."/>
            <person name="Kuwata A."/>
            <person name="Ogata H."/>
        </authorList>
    </citation>
    <scope>NUCLEOTIDE SEQUENCE [LARGE SCALE GENOMIC DNA]</scope>
</reference>
<dbReference type="Proteomes" id="UP001165065">
    <property type="component" value="Unassembled WGS sequence"/>
</dbReference>
<dbReference type="EMBL" id="BRYA01000030">
    <property type="protein sequence ID" value="GMI33372.1"/>
    <property type="molecule type" value="Genomic_DNA"/>
</dbReference>
<keyword evidence="1" id="KW-0732">Signal</keyword>
<gene>
    <name evidence="2" type="ORF">TrCOL_g786</name>
</gene>
<organism evidence="2 3">
    <name type="scientific">Triparma columacea</name>
    <dbReference type="NCBI Taxonomy" id="722753"/>
    <lineage>
        <taxon>Eukaryota</taxon>
        <taxon>Sar</taxon>
        <taxon>Stramenopiles</taxon>
        <taxon>Ochrophyta</taxon>
        <taxon>Bolidophyceae</taxon>
        <taxon>Parmales</taxon>
        <taxon>Triparmaceae</taxon>
        <taxon>Triparma</taxon>
    </lineage>
</organism>
<feature type="signal peptide" evidence="1">
    <location>
        <begin position="1"/>
        <end position="15"/>
    </location>
</feature>
<protein>
    <submittedName>
        <fullName evidence="2">Uncharacterized protein</fullName>
    </submittedName>
</protein>
<dbReference type="AlphaFoldDB" id="A0A9W7G576"/>
<evidence type="ECO:0000256" key="1">
    <source>
        <dbReference type="SAM" id="SignalP"/>
    </source>
</evidence>